<evidence type="ECO:0000256" key="1">
    <source>
        <dbReference type="SAM" id="SignalP"/>
    </source>
</evidence>
<proteinExistence type="predicted"/>
<name>A0A4U1BX49_9SPHI</name>
<dbReference type="Pfam" id="PF06283">
    <property type="entry name" value="ThuA"/>
    <property type="match status" value="1"/>
</dbReference>
<evidence type="ECO:0000313" key="3">
    <source>
        <dbReference type="EMBL" id="TKB97576.1"/>
    </source>
</evidence>
<keyword evidence="1" id="KW-0732">Signal</keyword>
<protein>
    <submittedName>
        <fullName evidence="3">ThuA domain-containing protein</fullName>
    </submittedName>
</protein>
<organism evidence="3 4">
    <name type="scientific">Pedobacter cryophilus</name>
    <dbReference type="NCBI Taxonomy" id="2571271"/>
    <lineage>
        <taxon>Bacteria</taxon>
        <taxon>Pseudomonadati</taxon>
        <taxon>Bacteroidota</taxon>
        <taxon>Sphingobacteriia</taxon>
        <taxon>Sphingobacteriales</taxon>
        <taxon>Sphingobacteriaceae</taxon>
        <taxon>Pedobacter</taxon>
    </lineage>
</organism>
<dbReference type="EMBL" id="SWBP01000003">
    <property type="protein sequence ID" value="TKB97576.1"/>
    <property type="molecule type" value="Genomic_DNA"/>
</dbReference>
<feature type="signal peptide" evidence="1">
    <location>
        <begin position="1"/>
        <end position="22"/>
    </location>
</feature>
<dbReference type="OrthoDB" id="9816308at2"/>
<gene>
    <name evidence="3" type="ORF">FA046_09395</name>
</gene>
<dbReference type="Proteomes" id="UP000308181">
    <property type="component" value="Unassembled WGS sequence"/>
</dbReference>
<dbReference type="SUPFAM" id="SSF52317">
    <property type="entry name" value="Class I glutamine amidotransferase-like"/>
    <property type="match status" value="1"/>
</dbReference>
<dbReference type="PANTHER" id="PTHR40469">
    <property type="entry name" value="SECRETED GLYCOSYL HYDROLASE"/>
    <property type="match status" value="1"/>
</dbReference>
<reference evidence="3 4" key="1">
    <citation type="submission" date="2019-04" db="EMBL/GenBank/DDBJ databases">
        <title>Pedobacter sp. AR-3-17 sp. nov., isolated from Arctic soil.</title>
        <authorList>
            <person name="Dahal R.H."/>
            <person name="Kim D.-U."/>
        </authorList>
    </citation>
    <scope>NUCLEOTIDE SEQUENCE [LARGE SCALE GENOMIC DNA]</scope>
    <source>
        <strain evidence="3 4">AR-3-17</strain>
    </source>
</reference>
<dbReference type="InterPro" id="IPR029062">
    <property type="entry name" value="Class_I_gatase-like"/>
</dbReference>
<accession>A0A4U1BX49</accession>
<dbReference type="InterPro" id="IPR029010">
    <property type="entry name" value="ThuA-like"/>
</dbReference>
<evidence type="ECO:0000313" key="4">
    <source>
        <dbReference type="Proteomes" id="UP000308181"/>
    </source>
</evidence>
<feature type="chain" id="PRO_5020228061" evidence="1">
    <location>
        <begin position="23"/>
        <end position="241"/>
    </location>
</feature>
<dbReference type="Gene3D" id="3.40.50.880">
    <property type="match status" value="1"/>
</dbReference>
<sequence length="241" mass="27511">MKKITLCICALLVLISVFSFHAKKNEKQVLVFSLTKKYRHKSIEKGIEAIRKIGLAQNFLVIATEDPSYFNEEQLKRYKAIIFLSPTGDSLFNDQQKAAFKNYINRGGGFIGIHAATDCNYEWEWYGKLVGGYFQKHPKIQEAKLEILDDKHLATNGLKNPWIRTDEWYNFKKMNPSVNVLINLDEKSYTGGTMGASHPIAWYHKFDGGKSFYTGLGHTEESYKDALFLKHLAGGIAYVLK</sequence>
<evidence type="ECO:0000259" key="2">
    <source>
        <dbReference type="Pfam" id="PF06283"/>
    </source>
</evidence>
<dbReference type="PANTHER" id="PTHR40469:SF2">
    <property type="entry name" value="GALACTOSE-BINDING DOMAIN-LIKE SUPERFAMILY PROTEIN"/>
    <property type="match status" value="1"/>
</dbReference>
<keyword evidence="4" id="KW-1185">Reference proteome</keyword>
<comment type="caution">
    <text evidence="3">The sequence shown here is derived from an EMBL/GenBank/DDBJ whole genome shotgun (WGS) entry which is preliminary data.</text>
</comment>
<feature type="domain" description="ThuA-like" evidence="2">
    <location>
        <begin position="28"/>
        <end position="239"/>
    </location>
</feature>
<dbReference type="RefSeq" id="WP_136826151.1">
    <property type="nucleotide sequence ID" value="NZ_SWBP01000003.1"/>
</dbReference>
<dbReference type="AlphaFoldDB" id="A0A4U1BX49"/>